<dbReference type="InterPro" id="IPR000719">
    <property type="entry name" value="Prot_kinase_dom"/>
</dbReference>
<dbReference type="VEuPathDB" id="VectorBase:BGLB012265"/>
<accession>A0A2C9K316</accession>
<dbReference type="PROSITE" id="PS50011">
    <property type="entry name" value="PROTEIN_KINASE_DOM"/>
    <property type="match status" value="1"/>
</dbReference>
<dbReference type="GO" id="GO:0004714">
    <property type="term" value="F:transmembrane receptor protein tyrosine kinase activity"/>
    <property type="evidence" value="ECO:0007669"/>
    <property type="project" value="TreeGrafter"/>
</dbReference>
<dbReference type="InterPro" id="IPR011009">
    <property type="entry name" value="Kinase-like_dom_sf"/>
</dbReference>
<evidence type="ECO:0000313" key="2">
    <source>
        <dbReference type="EnsemblMetazoa" id="BGLB012265-PB"/>
    </source>
</evidence>
<dbReference type="Pfam" id="PF07714">
    <property type="entry name" value="PK_Tyr_Ser-Thr"/>
    <property type="match status" value="1"/>
</dbReference>
<protein>
    <recommendedName>
        <fullName evidence="1">Protein kinase domain-containing protein</fullName>
    </recommendedName>
</protein>
<dbReference type="AlphaFoldDB" id="A0A2C9K316"/>
<dbReference type="Gene3D" id="1.10.510.10">
    <property type="entry name" value="Transferase(Phosphotransferase) domain 1"/>
    <property type="match status" value="1"/>
</dbReference>
<dbReference type="InterPro" id="IPR020635">
    <property type="entry name" value="Tyr_kinase_cat_dom"/>
</dbReference>
<dbReference type="STRING" id="6526.A0A2C9K316"/>
<dbReference type="GO" id="GO:0005886">
    <property type="term" value="C:plasma membrane"/>
    <property type="evidence" value="ECO:0007669"/>
    <property type="project" value="TreeGrafter"/>
</dbReference>
<dbReference type="GO" id="GO:0005524">
    <property type="term" value="F:ATP binding"/>
    <property type="evidence" value="ECO:0007669"/>
    <property type="project" value="InterPro"/>
</dbReference>
<name>A0A2C9K316_BIOGL</name>
<dbReference type="VEuPathDB" id="VectorBase:BGLAX_046828"/>
<dbReference type="InterPro" id="IPR001245">
    <property type="entry name" value="Ser-Thr/Tyr_kinase_cat_dom"/>
</dbReference>
<dbReference type="PRINTS" id="PR00109">
    <property type="entry name" value="TYRKINASE"/>
</dbReference>
<dbReference type="EnsemblMetazoa" id="BGLB012265-RB">
    <property type="protein sequence ID" value="BGLB012265-PB"/>
    <property type="gene ID" value="BGLB012265"/>
</dbReference>
<dbReference type="GO" id="GO:0043235">
    <property type="term" value="C:receptor complex"/>
    <property type="evidence" value="ECO:0007669"/>
    <property type="project" value="TreeGrafter"/>
</dbReference>
<dbReference type="GO" id="GO:0007169">
    <property type="term" value="P:cell surface receptor protein tyrosine kinase signaling pathway"/>
    <property type="evidence" value="ECO:0007669"/>
    <property type="project" value="TreeGrafter"/>
</dbReference>
<feature type="domain" description="Protein kinase" evidence="1">
    <location>
        <begin position="1"/>
        <end position="117"/>
    </location>
</feature>
<evidence type="ECO:0000313" key="3">
    <source>
        <dbReference type="Proteomes" id="UP000076420"/>
    </source>
</evidence>
<dbReference type="PANTHER" id="PTHR24416">
    <property type="entry name" value="TYROSINE-PROTEIN KINASE RECEPTOR"/>
    <property type="match status" value="1"/>
</dbReference>
<dbReference type="InterPro" id="IPR050122">
    <property type="entry name" value="RTK"/>
</dbReference>
<sequence length="121" mass="13949">MDKFGLQSLSSALFSLNIFRMPPEALDQNSERQIFTTKGDVWSYGVTVWEAFSQGKNPKEELPHQFDKLLCSYKDHKRLPKGPHISDSVYNILQSCWHLEPSQRPAFVELVPQLKALKAMR</sequence>
<gene>
    <name evidence="2" type="primary">106079293</name>
</gene>
<dbReference type="SMART" id="SM00219">
    <property type="entry name" value="TyrKc"/>
    <property type="match status" value="1"/>
</dbReference>
<proteinExistence type="predicted"/>
<reference evidence="2" key="1">
    <citation type="submission" date="2020-05" db="UniProtKB">
        <authorList>
            <consortium name="EnsemblMetazoa"/>
        </authorList>
    </citation>
    <scope>IDENTIFICATION</scope>
    <source>
        <strain evidence="2">BB02</strain>
    </source>
</reference>
<dbReference type="KEGG" id="bgt:106079293"/>
<evidence type="ECO:0000259" key="1">
    <source>
        <dbReference type="PROSITE" id="PS50011"/>
    </source>
</evidence>
<dbReference type="SUPFAM" id="SSF56112">
    <property type="entry name" value="Protein kinase-like (PK-like)"/>
    <property type="match status" value="1"/>
</dbReference>
<dbReference type="Proteomes" id="UP000076420">
    <property type="component" value="Unassembled WGS sequence"/>
</dbReference>
<organism evidence="2 3">
    <name type="scientific">Biomphalaria glabrata</name>
    <name type="common">Bloodfluke planorb</name>
    <name type="synonym">Freshwater snail</name>
    <dbReference type="NCBI Taxonomy" id="6526"/>
    <lineage>
        <taxon>Eukaryota</taxon>
        <taxon>Metazoa</taxon>
        <taxon>Spiralia</taxon>
        <taxon>Lophotrochozoa</taxon>
        <taxon>Mollusca</taxon>
        <taxon>Gastropoda</taxon>
        <taxon>Heterobranchia</taxon>
        <taxon>Euthyneura</taxon>
        <taxon>Panpulmonata</taxon>
        <taxon>Hygrophila</taxon>
        <taxon>Lymnaeoidea</taxon>
        <taxon>Planorbidae</taxon>
        <taxon>Biomphalaria</taxon>
    </lineage>
</organism>
<dbReference type="PANTHER" id="PTHR24416:SF611">
    <property type="entry name" value="TYROSINE-PROTEIN KINASE TRANSMEMBRANE RECEPTOR ROR"/>
    <property type="match status" value="1"/>
</dbReference>